<dbReference type="SUPFAM" id="SSF57362">
    <property type="entry name" value="BPTI-like"/>
    <property type="match status" value="1"/>
</dbReference>
<sequence>MNSLTSLTLLAFTASTMLLVDAYRIRRVKLIDTKKLNNSYFTEENCEPESDGVCVYTDACLCRPTLPHSYIRNRDYFFSPEHGECVKSMHGLEQDSCNRFPNFFACYKNCERKLLRAGEIRRRRIRN</sequence>
<feature type="signal peptide" evidence="1">
    <location>
        <begin position="1"/>
        <end position="22"/>
    </location>
</feature>
<name>A0A023FR31_AMBCJ</name>
<proteinExistence type="evidence at transcript level"/>
<evidence type="ECO:0000313" key="2">
    <source>
        <dbReference type="EMBL" id="JAC23804.1"/>
    </source>
</evidence>
<keyword evidence="1" id="KW-0732">Signal</keyword>
<dbReference type="EMBL" id="GBBK01000678">
    <property type="protein sequence ID" value="JAC23804.1"/>
    <property type="molecule type" value="mRNA"/>
</dbReference>
<dbReference type="InterPro" id="IPR036880">
    <property type="entry name" value="Kunitz_BPTI_sf"/>
</dbReference>
<feature type="chain" id="PRO_5001515352" evidence="1">
    <location>
        <begin position="23"/>
        <end position="127"/>
    </location>
</feature>
<dbReference type="GO" id="GO:0004867">
    <property type="term" value="F:serine-type endopeptidase inhibitor activity"/>
    <property type="evidence" value="ECO:0007669"/>
    <property type="project" value="InterPro"/>
</dbReference>
<reference evidence="2" key="1">
    <citation type="submission" date="2014-03" db="EMBL/GenBank/DDBJ databases">
        <title>The sialotranscriptome of Amblyomma triste, Amblyomma parvum and Amblyomma cajennense ticks, uncovered by 454-based RNA-seq.</title>
        <authorList>
            <person name="Garcia G.R."/>
            <person name="Gardinassi L.G."/>
            <person name="Ribeiro J.M."/>
            <person name="Anatriello E."/>
            <person name="Ferreira B.R."/>
            <person name="Moreira H.N."/>
            <person name="Mafra C."/>
            <person name="Olegario M.M."/>
            <person name="Szabo P.J."/>
            <person name="Miranda-Santos I.K."/>
            <person name="Maruyama S.R."/>
        </authorList>
    </citation>
    <scope>NUCLEOTIDE SEQUENCE</scope>
    <source>
        <strain evidence="2">Uberlandia</strain>
        <tissue evidence="2">Salivary glands</tissue>
    </source>
</reference>
<dbReference type="AlphaFoldDB" id="A0A023FR31"/>
<accession>A0A023FR31</accession>
<organism evidence="2">
    <name type="scientific">Amblyomma cajennense</name>
    <name type="common">Cayenne tick</name>
    <name type="synonym">Acarus cajennensis</name>
    <dbReference type="NCBI Taxonomy" id="34607"/>
    <lineage>
        <taxon>Eukaryota</taxon>
        <taxon>Metazoa</taxon>
        <taxon>Ecdysozoa</taxon>
        <taxon>Arthropoda</taxon>
        <taxon>Chelicerata</taxon>
        <taxon>Arachnida</taxon>
        <taxon>Acari</taxon>
        <taxon>Parasitiformes</taxon>
        <taxon>Ixodida</taxon>
        <taxon>Ixodoidea</taxon>
        <taxon>Ixodidae</taxon>
        <taxon>Amblyomminae</taxon>
        <taxon>Amblyomma</taxon>
    </lineage>
</organism>
<evidence type="ECO:0000256" key="1">
    <source>
        <dbReference type="SAM" id="SignalP"/>
    </source>
</evidence>
<dbReference type="Gene3D" id="4.10.410.10">
    <property type="entry name" value="Pancreatic trypsin inhibitor Kunitz domain"/>
    <property type="match status" value="1"/>
</dbReference>
<protein>
    <submittedName>
        <fullName evidence="2">Putative secreted protein</fullName>
    </submittedName>
</protein>